<evidence type="ECO:0000259" key="6">
    <source>
        <dbReference type="PROSITE" id="PS50013"/>
    </source>
</evidence>
<name>A0A4Z0A7J6_9AGAM</name>
<dbReference type="SUPFAM" id="SSF54160">
    <property type="entry name" value="Chromo domain-like"/>
    <property type="match status" value="1"/>
</dbReference>
<evidence type="ECO:0000313" key="8">
    <source>
        <dbReference type="EMBL" id="TFY82317.1"/>
    </source>
</evidence>
<sequence>MEDFAQFDEPDPGYYIDTSAHAQETDEIESVLSHSREEGHENDPGDSRYENVRFHVKWKGFSHLHNTDEMYEFLKRCKGLKRVNNYIKAYRMHQARLEQPGLTQEDREILLLEKELEKEREKEELETYTIVEQEIRSTAKEQIEAYRTREAEAKFPYKSTNYARHQRPTFEKITEDPEFISKTGDELKDFQLTGLNWLAYLWSRGENGVLADEMGLGKTVQTVAFLAYLFHRMHQYGPFLVIVPLSTITAWQSQFATWAPDLNVITYIGTAADREVIRNYEFGPSNKKLKLNVLLTTYELTLRDSKELGDIKWQVLAVDEAHRMKNSESQLYEALRSFSAASKLLITGTPLQNNV</sequence>
<dbReference type="GO" id="GO:0016887">
    <property type="term" value="F:ATP hydrolysis activity"/>
    <property type="evidence" value="ECO:0007669"/>
    <property type="project" value="TreeGrafter"/>
</dbReference>
<keyword evidence="4" id="KW-0539">Nucleus</keyword>
<comment type="caution">
    <text evidence="8">The sequence shown here is derived from an EMBL/GenBank/DDBJ whole genome shotgun (WGS) entry which is preliminary data.</text>
</comment>
<dbReference type="GO" id="GO:0005634">
    <property type="term" value="C:nucleus"/>
    <property type="evidence" value="ECO:0007669"/>
    <property type="project" value="UniProtKB-SubCell"/>
</dbReference>
<dbReference type="GO" id="GO:0003682">
    <property type="term" value="F:chromatin binding"/>
    <property type="evidence" value="ECO:0007669"/>
    <property type="project" value="TreeGrafter"/>
</dbReference>
<dbReference type="GO" id="GO:0140658">
    <property type="term" value="F:ATP-dependent chromatin remodeler activity"/>
    <property type="evidence" value="ECO:0007669"/>
    <property type="project" value="TreeGrafter"/>
</dbReference>
<proteinExistence type="predicted"/>
<gene>
    <name evidence="8" type="ORF">EWM64_g1686</name>
</gene>
<dbReference type="InterPro" id="IPR016197">
    <property type="entry name" value="Chromo-like_dom_sf"/>
</dbReference>
<keyword evidence="3" id="KW-0067">ATP-binding</keyword>
<dbReference type="PROSITE" id="PS50013">
    <property type="entry name" value="CHROMO_2"/>
    <property type="match status" value="1"/>
</dbReference>
<evidence type="ECO:0000256" key="1">
    <source>
        <dbReference type="ARBA" id="ARBA00004123"/>
    </source>
</evidence>
<dbReference type="GO" id="GO:0003677">
    <property type="term" value="F:DNA binding"/>
    <property type="evidence" value="ECO:0007669"/>
    <property type="project" value="TreeGrafter"/>
</dbReference>
<feature type="region of interest" description="Disordered" evidence="5">
    <location>
        <begin position="1"/>
        <end position="48"/>
    </location>
</feature>
<dbReference type="AlphaFoldDB" id="A0A4Z0A7J6"/>
<comment type="subcellular location">
    <subcellularLocation>
        <location evidence="1">Nucleus</location>
    </subcellularLocation>
</comment>
<dbReference type="Proteomes" id="UP000298061">
    <property type="component" value="Unassembled WGS sequence"/>
</dbReference>
<keyword evidence="9" id="KW-1185">Reference proteome</keyword>
<reference evidence="8 9" key="1">
    <citation type="submission" date="2019-02" db="EMBL/GenBank/DDBJ databases">
        <title>Genome sequencing of the rare red list fungi Hericium alpestre (H. flagellum).</title>
        <authorList>
            <person name="Buettner E."/>
            <person name="Kellner H."/>
        </authorList>
    </citation>
    <scope>NUCLEOTIDE SEQUENCE [LARGE SCALE GENOMIC DNA]</scope>
    <source>
        <strain evidence="8 9">DSM 108284</strain>
    </source>
</reference>
<feature type="compositionally biased region" description="Basic and acidic residues" evidence="5">
    <location>
        <begin position="34"/>
        <end position="48"/>
    </location>
</feature>
<dbReference type="InterPro" id="IPR027417">
    <property type="entry name" value="P-loop_NTPase"/>
</dbReference>
<evidence type="ECO:0000259" key="7">
    <source>
        <dbReference type="PROSITE" id="PS51192"/>
    </source>
</evidence>
<dbReference type="GO" id="GO:0034728">
    <property type="term" value="P:nucleosome organization"/>
    <property type="evidence" value="ECO:0007669"/>
    <property type="project" value="TreeGrafter"/>
</dbReference>
<evidence type="ECO:0008006" key="10">
    <source>
        <dbReference type="Google" id="ProtNLM"/>
    </source>
</evidence>
<dbReference type="Gene3D" id="3.40.50.10810">
    <property type="entry name" value="Tandem AAA-ATPase domain"/>
    <property type="match status" value="1"/>
</dbReference>
<protein>
    <recommendedName>
        <fullName evidence="10">Helicase ATP-binding domain-containing protein</fullName>
    </recommendedName>
</protein>
<accession>A0A4Z0A7J6</accession>
<dbReference type="SUPFAM" id="SSF52540">
    <property type="entry name" value="P-loop containing nucleoside triphosphate hydrolases"/>
    <property type="match status" value="1"/>
</dbReference>
<dbReference type="InterPro" id="IPR014001">
    <property type="entry name" value="Helicase_ATP-bd"/>
</dbReference>
<dbReference type="GO" id="GO:0000785">
    <property type="term" value="C:chromatin"/>
    <property type="evidence" value="ECO:0007669"/>
    <property type="project" value="TreeGrafter"/>
</dbReference>
<dbReference type="InterPro" id="IPR038718">
    <property type="entry name" value="SNF2-like_sf"/>
</dbReference>
<feature type="compositionally biased region" description="Acidic residues" evidence="5">
    <location>
        <begin position="1"/>
        <end position="11"/>
    </location>
</feature>
<dbReference type="PANTHER" id="PTHR45623">
    <property type="entry name" value="CHROMODOMAIN-HELICASE-DNA-BINDING PROTEIN 3-RELATED-RELATED"/>
    <property type="match status" value="1"/>
</dbReference>
<dbReference type="GO" id="GO:0042393">
    <property type="term" value="F:histone binding"/>
    <property type="evidence" value="ECO:0007669"/>
    <property type="project" value="TreeGrafter"/>
</dbReference>
<feature type="domain" description="Chromo" evidence="6">
    <location>
        <begin position="26"/>
        <end position="98"/>
    </location>
</feature>
<evidence type="ECO:0000256" key="3">
    <source>
        <dbReference type="ARBA" id="ARBA00022840"/>
    </source>
</evidence>
<dbReference type="Pfam" id="PF00176">
    <property type="entry name" value="SNF2-rel_dom"/>
    <property type="match status" value="1"/>
</dbReference>
<dbReference type="EMBL" id="SFCI01000119">
    <property type="protein sequence ID" value="TFY82317.1"/>
    <property type="molecule type" value="Genomic_DNA"/>
</dbReference>
<dbReference type="InterPro" id="IPR000953">
    <property type="entry name" value="Chromo/chromo_shadow_dom"/>
</dbReference>
<evidence type="ECO:0000256" key="4">
    <source>
        <dbReference type="ARBA" id="ARBA00023242"/>
    </source>
</evidence>
<dbReference type="InterPro" id="IPR000330">
    <property type="entry name" value="SNF2_N"/>
</dbReference>
<feature type="domain" description="Helicase ATP-binding" evidence="7">
    <location>
        <begin position="199"/>
        <end position="355"/>
    </location>
</feature>
<keyword evidence="2" id="KW-0547">Nucleotide-binding</keyword>
<evidence type="ECO:0000313" key="9">
    <source>
        <dbReference type="Proteomes" id="UP000298061"/>
    </source>
</evidence>
<dbReference type="GO" id="GO:0005524">
    <property type="term" value="F:ATP binding"/>
    <property type="evidence" value="ECO:0007669"/>
    <property type="project" value="UniProtKB-KW"/>
</dbReference>
<dbReference type="OrthoDB" id="5857104at2759"/>
<evidence type="ECO:0000256" key="5">
    <source>
        <dbReference type="SAM" id="MobiDB-lite"/>
    </source>
</evidence>
<evidence type="ECO:0000256" key="2">
    <source>
        <dbReference type="ARBA" id="ARBA00022741"/>
    </source>
</evidence>
<dbReference type="PROSITE" id="PS51192">
    <property type="entry name" value="HELICASE_ATP_BIND_1"/>
    <property type="match status" value="1"/>
</dbReference>
<dbReference type="SMART" id="SM00487">
    <property type="entry name" value="DEXDc"/>
    <property type="match status" value="1"/>
</dbReference>
<organism evidence="8 9">
    <name type="scientific">Hericium alpestre</name>
    <dbReference type="NCBI Taxonomy" id="135208"/>
    <lineage>
        <taxon>Eukaryota</taxon>
        <taxon>Fungi</taxon>
        <taxon>Dikarya</taxon>
        <taxon>Basidiomycota</taxon>
        <taxon>Agaricomycotina</taxon>
        <taxon>Agaricomycetes</taxon>
        <taxon>Russulales</taxon>
        <taxon>Hericiaceae</taxon>
        <taxon>Hericium</taxon>
    </lineage>
</organism>
<dbReference type="STRING" id="135208.A0A4Z0A7J6"/>
<dbReference type="PANTHER" id="PTHR45623:SF14">
    <property type="entry name" value="CHROMODOMAIN-HELICASE-DNA-BINDING PROTEIN 1"/>
    <property type="match status" value="1"/>
</dbReference>
<dbReference type="Gene3D" id="2.40.50.40">
    <property type="match status" value="1"/>
</dbReference>